<dbReference type="PROSITE" id="PS51192">
    <property type="entry name" value="HELICASE_ATP_BIND_1"/>
    <property type="match status" value="1"/>
</dbReference>
<proteinExistence type="inferred from homology"/>
<dbReference type="GO" id="GO:0005694">
    <property type="term" value="C:chromosome"/>
    <property type="evidence" value="ECO:0007669"/>
    <property type="project" value="TreeGrafter"/>
</dbReference>
<accession>A0A9N9MIP1</accession>
<dbReference type="OrthoDB" id="10261556at2759"/>
<dbReference type="PANTHER" id="PTHR13710:SF120">
    <property type="entry name" value="BIFUNCTIONAL 3'-5' EXONUCLEASE_ATP-DEPENDENT HELICASE WRN"/>
    <property type="match status" value="1"/>
</dbReference>
<evidence type="ECO:0000259" key="2">
    <source>
        <dbReference type="PROSITE" id="PS51192"/>
    </source>
</evidence>
<keyword evidence="4" id="KW-1185">Reference proteome</keyword>
<dbReference type="AlphaFoldDB" id="A0A9N9MIP1"/>
<dbReference type="InterPro" id="IPR027417">
    <property type="entry name" value="P-loop_NTPase"/>
</dbReference>
<dbReference type="GO" id="GO:0043138">
    <property type="term" value="F:3'-5' DNA helicase activity"/>
    <property type="evidence" value="ECO:0007669"/>
    <property type="project" value="TreeGrafter"/>
</dbReference>
<dbReference type="Gene3D" id="3.40.50.300">
    <property type="entry name" value="P-loop containing nucleotide triphosphate hydrolases"/>
    <property type="match status" value="1"/>
</dbReference>
<name>A0A9N9MIP1_9CUCU</name>
<dbReference type="InterPro" id="IPR014001">
    <property type="entry name" value="Helicase_ATP-bd"/>
</dbReference>
<gene>
    <name evidence="3" type="ORF">CEUTPL_LOCUS4259</name>
</gene>
<dbReference type="GO" id="GO:0005737">
    <property type="term" value="C:cytoplasm"/>
    <property type="evidence" value="ECO:0007669"/>
    <property type="project" value="TreeGrafter"/>
</dbReference>
<dbReference type="SUPFAM" id="SSF52540">
    <property type="entry name" value="P-loop containing nucleoside triphosphate hydrolases"/>
    <property type="match status" value="1"/>
</dbReference>
<dbReference type="GO" id="GO:0000723">
    <property type="term" value="P:telomere maintenance"/>
    <property type="evidence" value="ECO:0007669"/>
    <property type="project" value="TreeGrafter"/>
</dbReference>
<evidence type="ECO:0000256" key="1">
    <source>
        <dbReference type="ARBA" id="ARBA00005446"/>
    </source>
</evidence>
<evidence type="ECO:0000313" key="4">
    <source>
        <dbReference type="Proteomes" id="UP001152799"/>
    </source>
</evidence>
<feature type="domain" description="Helicase ATP-binding" evidence="2">
    <location>
        <begin position="1"/>
        <end position="125"/>
    </location>
</feature>
<dbReference type="GO" id="GO:0000724">
    <property type="term" value="P:double-strand break repair via homologous recombination"/>
    <property type="evidence" value="ECO:0007669"/>
    <property type="project" value="TreeGrafter"/>
</dbReference>
<reference evidence="3" key="1">
    <citation type="submission" date="2022-01" db="EMBL/GenBank/DDBJ databases">
        <authorList>
            <person name="King R."/>
        </authorList>
    </citation>
    <scope>NUCLEOTIDE SEQUENCE</scope>
</reference>
<dbReference type="Proteomes" id="UP001152799">
    <property type="component" value="Chromosome 14"/>
</dbReference>
<dbReference type="EMBL" id="OU892290">
    <property type="protein sequence ID" value="CAG9763601.1"/>
    <property type="molecule type" value="Genomic_DNA"/>
</dbReference>
<organism evidence="3 4">
    <name type="scientific">Ceutorhynchus assimilis</name>
    <name type="common">cabbage seed weevil</name>
    <dbReference type="NCBI Taxonomy" id="467358"/>
    <lineage>
        <taxon>Eukaryota</taxon>
        <taxon>Metazoa</taxon>
        <taxon>Ecdysozoa</taxon>
        <taxon>Arthropoda</taxon>
        <taxon>Hexapoda</taxon>
        <taxon>Insecta</taxon>
        <taxon>Pterygota</taxon>
        <taxon>Neoptera</taxon>
        <taxon>Endopterygota</taxon>
        <taxon>Coleoptera</taxon>
        <taxon>Polyphaga</taxon>
        <taxon>Cucujiformia</taxon>
        <taxon>Curculionidae</taxon>
        <taxon>Ceutorhynchinae</taxon>
        <taxon>Ceutorhynchus</taxon>
    </lineage>
</organism>
<dbReference type="GO" id="GO:0005654">
    <property type="term" value="C:nucleoplasm"/>
    <property type="evidence" value="ECO:0007669"/>
    <property type="project" value="TreeGrafter"/>
</dbReference>
<evidence type="ECO:0000313" key="3">
    <source>
        <dbReference type="EMBL" id="CAG9763601.1"/>
    </source>
</evidence>
<comment type="similarity">
    <text evidence="1">Belongs to the helicase family. RecQ subfamily.</text>
</comment>
<protein>
    <recommendedName>
        <fullName evidence="2">Helicase ATP-binding domain-containing protein</fullName>
    </recommendedName>
</protein>
<dbReference type="GO" id="GO:0009378">
    <property type="term" value="F:four-way junction helicase activity"/>
    <property type="evidence" value="ECO:0007669"/>
    <property type="project" value="TreeGrafter"/>
</dbReference>
<dbReference type="PANTHER" id="PTHR13710">
    <property type="entry name" value="DNA HELICASE RECQ FAMILY MEMBER"/>
    <property type="match status" value="1"/>
</dbReference>
<sequence>MQDQVLSLSVPNISACLLGSAQAHPAATIEGILNNNHSIVYLTSEFRWLRKQLLYEIKKRCRLVLIAVDEAHCVSNWGHHFRPEFRQFGIFKEIFVDVSVLAVTATATKYVYVDIISVLKLQNPQVICPGFGRPKLYFKVRPKDQSVLRDLQEVMIRKDELHQNVLDHGTLKEHHICRAILVCENL</sequence>